<dbReference type="PIRSF" id="PIRSF005799">
    <property type="entry name" value="UDP-gal_transpt"/>
    <property type="match status" value="1"/>
</dbReference>
<keyword evidence="7" id="KW-1185">Reference proteome</keyword>
<dbReference type="STRING" id="109895.A0A507DYF2"/>
<evidence type="ECO:0000256" key="5">
    <source>
        <dbReference type="SAM" id="Phobius"/>
    </source>
</evidence>
<evidence type="ECO:0000256" key="3">
    <source>
        <dbReference type="ARBA" id="ARBA00022989"/>
    </source>
</evidence>
<dbReference type="NCBIfam" id="TIGR00803">
    <property type="entry name" value="nst"/>
    <property type="match status" value="1"/>
</dbReference>
<gene>
    <name evidence="6" type="ORF">PhCBS80983_g04723</name>
</gene>
<evidence type="ECO:0000313" key="7">
    <source>
        <dbReference type="Proteomes" id="UP000318582"/>
    </source>
</evidence>
<keyword evidence="2 5" id="KW-0812">Transmembrane</keyword>
<dbReference type="GO" id="GO:0015165">
    <property type="term" value="F:pyrimidine nucleotide-sugar transmembrane transporter activity"/>
    <property type="evidence" value="ECO:0007669"/>
    <property type="project" value="InterPro"/>
</dbReference>
<dbReference type="AlphaFoldDB" id="A0A507DYF2"/>
<comment type="subcellular location">
    <subcellularLocation>
        <location evidence="1">Membrane</location>
        <topology evidence="1">Multi-pass membrane protein</topology>
    </subcellularLocation>
</comment>
<evidence type="ECO:0000256" key="1">
    <source>
        <dbReference type="ARBA" id="ARBA00004141"/>
    </source>
</evidence>
<reference evidence="6 7" key="1">
    <citation type="journal article" date="2019" name="Sci. Rep.">
        <title>Comparative genomics of chytrid fungi reveal insights into the obligate biotrophic and pathogenic lifestyle of Synchytrium endobioticum.</title>
        <authorList>
            <person name="van de Vossenberg B.T.L.H."/>
            <person name="Warris S."/>
            <person name="Nguyen H.D.T."/>
            <person name="van Gent-Pelzer M.P.E."/>
            <person name="Joly D.L."/>
            <person name="van de Geest H.C."/>
            <person name="Bonants P.J.M."/>
            <person name="Smith D.S."/>
            <person name="Levesque C.A."/>
            <person name="van der Lee T.A.J."/>
        </authorList>
    </citation>
    <scope>NUCLEOTIDE SEQUENCE [LARGE SCALE GENOMIC DNA]</scope>
    <source>
        <strain evidence="6 7">CBS 809.83</strain>
    </source>
</reference>
<dbReference type="PANTHER" id="PTHR10231">
    <property type="entry name" value="NUCLEOTIDE-SUGAR TRANSMEMBRANE TRANSPORTER"/>
    <property type="match status" value="1"/>
</dbReference>
<dbReference type="Proteomes" id="UP000318582">
    <property type="component" value="Unassembled WGS sequence"/>
</dbReference>
<feature type="transmembrane region" description="Helical" evidence="5">
    <location>
        <begin position="150"/>
        <end position="167"/>
    </location>
</feature>
<proteinExistence type="predicted"/>
<feature type="transmembrane region" description="Helical" evidence="5">
    <location>
        <begin position="279"/>
        <end position="299"/>
    </location>
</feature>
<evidence type="ECO:0008006" key="8">
    <source>
        <dbReference type="Google" id="ProtNLM"/>
    </source>
</evidence>
<name>A0A507DYF2_9FUNG</name>
<dbReference type="InterPro" id="IPR007271">
    <property type="entry name" value="Nuc_sug_transpt"/>
</dbReference>
<evidence type="ECO:0000256" key="4">
    <source>
        <dbReference type="ARBA" id="ARBA00023136"/>
    </source>
</evidence>
<protein>
    <recommendedName>
        <fullName evidence="8">UDP-galactose transporter</fullName>
    </recommendedName>
</protein>
<evidence type="ECO:0000256" key="2">
    <source>
        <dbReference type="ARBA" id="ARBA00022692"/>
    </source>
</evidence>
<feature type="transmembrane region" description="Helical" evidence="5">
    <location>
        <begin position="48"/>
        <end position="70"/>
    </location>
</feature>
<keyword evidence="3 5" id="KW-1133">Transmembrane helix</keyword>
<feature type="transmembrane region" description="Helical" evidence="5">
    <location>
        <begin position="305"/>
        <end position="322"/>
    </location>
</feature>
<feature type="transmembrane region" description="Helical" evidence="5">
    <location>
        <begin position="253"/>
        <end position="272"/>
    </location>
</feature>
<comment type="caution">
    <text evidence="6">The sequence shown here is derived from an EMBL/GenBank/DDBJ whole genome shotgun (WGS) entry which is preliminary data.</text>
</comment>
<accession>A0A507DYF2</accession>
<feature type="transmembrane region" description="Helical" evidence="5">
    <location>
        <begin position="182"/>
        <end position="202"/>
    </location>
</feature>
<sequence length="335" mass="37103">MTVLRTEPTLWGFPLKWVSLVTLVVQNSALALVMSYSRHKRDPSQPAYLVSTAVVMSEFIKLAVCVAVYARDEAAIGRLSMQTFLTDMFGRDSHWKKMTVPAVLYFVQNNLQYVAVQYLDPATFQVTYQMKILTTALFSVMLLNRTLSRTKWISLIMLTFGIAIVQMDGKKTESGVGGMEKLLGLAAVTVACILSGLAGVWFEKVLKGTQASLFLRNMQLCLFSLIPGLFFGVFMMDGTAVQEDGFFQGYTAWTWGAILCQAIGGLIVALVVKYADNILKGFATSLSIILSSIASFFLFDFRLTFLFTIGSSVVLYATHLYGRHCECSSNIMNGM</sequence>
<feature type="transmembrane region" description="Helical" evidence="5">
    <location>
        <begin position="17"/>
        <end position="36"/>
    </location>
</feature>
<dbReference type="EMBL" id="QEAQ01000082">
    <property type="protein sequence ID" value="TPX56175.1"/>
    <property type="molecule type" value="Genomic_DNA"/>
</dbReference>
<organism evidence="6 7">
    <name type="scientific">Powellomyces hirtus</name>
    <dbReference type="NCBI Taxonomy" id="109895"/>
    <lineage>
        <taxon>Eukaryota</taxon>
        <taxon>Fungi</taxon>
        <taxon>Fungi incertae sedis</taxon>
        <taxon>Chytridiomycota</taxon>
        <taxon>Chytridiomycota incertae sedis</taxon>
        <taxon>Chytridiomycetes</taxon>
        <taxon>Spizellomycetales</taxon>
        <taxon>Powellomycetaceae</taxon>
        <taxon>Powellomyces</taxon>
    </lineage>
</organism>
<evidence type="ECO:0000313" key="6">
    <source>
        <dbReference type="EMBL" id="TPX56175.1"/>
    </source>
</evidence>
<keyword evidence="4 5" id="KW-0472">Membrane</keyword>
<feature type="transmembrane region" description="Helical" evidence="5">
    <location>
        <begin position="214"/>
        <end position="233"/>
    </location>
</feature>
<dbReference type="SUPFAM" id="SSF103481">
    <property type="entry name" value="Multidrug resistance efflux transporter EmrE"/>
    <property type="match status" value="1"/>
</dbReference>
<dbReference type="GO" id="GO:0000139">
    <property type="term" value="C:Golgi membrane"/>
    <property type="evidence" value="ECO:0007669"/>
    <property type="project" value="InterPro"/>
</dbReference>
<dbReference type="Pfam" id="PF04142">
    <property type="entry name" value="Nuc_sug_transp"/>
    <property type="match status" value="1"/>
</dbReference>
<dbReference type="InterPro" id="IPR037185">
    <property type="entry name" value="EmrE-like"/>
</dbReference>